<protein>
    <submittedName>
        <fullName evidence="6">TraR/DksA C4-type zinc finger protein</fullName>
    </submittedName>
</protein>
<name>A0ABW4MIH8_9BACI</name>
<evidence type="ECO:0000259" key="5">
    <source>
        <dbReference type="Pfam" id="PF01258"/>
    </source>
</evidence>
<keyword evidence="7" id="KW-1185">Reference proteome</keyword>
<reference evidence="7" key="1">
    <citation type="journal article" date="2019" name="Int. J. Syst. Evol. Microbiol.">
        <title>The Global Catalogue of Microorganisms (GCM) 10K type strain sequencing project: providing services to taxonomists for standard genome sequencing and annotation.</title>
        <authorList>
            <consortium name="The Broad Institute Genomics Platform"/>
            <consortium name="The Broad Institute Genome Sequencing Center for Infectious Disease"/>
            <person name="Wu L."/>
            <person name="Ma J."/>
        </authorList>
    </citation>
    <scope>NUCLEOTIDE SEQUENCE [LARGE SCALE GENOMIC DNA]</scope>
    <source>
        <strain evidence="7">CCUG 15531</strain>
    </source>
</reference>
<dbReference type="InterPro" id="IPR000962">
    <property type="entry name" value="Znf_DskA_TraR"/>
</dbReference>
<evidence type="ECO:0000313" key="7">
    <source>
        <dbReference type="Proteomes" id="UP001597227"/>
    </source>
</evidence>
<feature type="zinc finger region" description="dksA C4-type" evidence="4">
    <location>
        <begin position="74"/>
        <end position="98"/>
    </location>
</feature>
<proteinExistence type="predicted"/>
<dbReference type="Pfam" id="PF01258">
    <property type="entry name" value="zf-dskA_traR"/>
    <property type="match status" value="1"/>
</dbReference>
<dbReference type="Gene3D" id="1.20.120.910">
    <property type="entry name" value="DksA, coiled-coil domain"/>
    <property type="match status" value="1"/>
</dbReference>
<accession>A0ABW4MIH8</accession>
<evidence type="ECO:0000313" key="6">
    <source>
        <dbReference type="EMBL" id="MFD1777822.1"/>
    </source>
</evidence>
<evidence type="ECO:0000256" key="3">
    <source>
        <dbReference type="ARBA" id="ARBA00022833"/>
    </source>
</evidence>
<evidence type="ECO:0000256" key="4">
    <source>
        <dbReference type="PROSITE-ProRule" id="PRU00510"/>
    </source>
</evidence>
<feature type="domain" description="Zinc finger DksA/TraR C4-type" evidence="5">
    <location>
        <begin position="69"/>
        <end position="93"/>
    </location>
</feature>
<evidence type="ECO:0000256" key="2">
    <source>
        <dbReference type="ARBA" id="ARBA00022771"/>
    </source>
</evidence>
<dbReference type="EMBL" id="JBHUEK010000007">
    <property type="protein sequence ID" value="MFD1777822.1"/>
    <property type="molecule type" value="Genomic_DNA"/>
</dbReference>
<keyword evidence="2" id="KW-0863">Zinc-finger</keyword>
<dbReference type="Proteomes" id="UP001597227">
    <property type="component" value="Unassembled WGS sequence"/>
</dbReference>
<dbReference type="PROSITE" id="PS51128">
    <property type="entry name" value="ZF_DKSA_2"/>
    <property type="match status" value="1"/>
</dbReference>
<dbReference type="PANTHER" id="PTHR33823:SF5">
    <property type="entry name" value="DNAK SUPPRESSOR PROTEIN"/>
    <property type="match status" value="1"/>
</dbReference>
<dbReference type="PANTHER" id="PTHR33823">
    <property type="entry name" value="RNA POLYMERASE-BINDING TRANSCRIPTION FACTOR DKSA-RELATED"/>
    <property type="match status" value="1"/>
</dbReference>
<organism evidence="6 7">
    <name type="scientific">Fredinandcohnia salidurans</name>
    <dbReference type="NCBI Taxonomy" id="2595041"/>
    <lineage>
        <taxon>Bacteria</taxon>
        <taxon>Bacillati</taxon>
        <taxon>Bacillota</taxon>
        <taxon>Bacilli</taxon>
        <taxon>Bacillales</taxon>
        <taxon>Bacillaceae</taxon>
        <taxon>Fredinandcohnia</taxon>
    </lineage>
</organism>
<dbReference type="RefSeq" id="WP_304215770.1">
    <property type="nucleotide sequence ID" value="NZ_JBHUEK010000007.1"/>
</dbReference>
<comment type="caution">
    <text evidence="6">The sequence shown here is derived from an EMBL/GenBank/DDBJ whole genome shotgun (WGS) entry which is preliminary data.</text>
</comment>
<keyword evidence="3" id="KW-0862">Zinc</keyword>
<keyword evidence="1" id="KW-0479">Metal-binding</keyword>
<sequence length="124" mass="14431">MNDQYAEIKAELELTKKELISRLMKSAQYEVSQELLFQNEQSEKEKIVMNHIKEDLSDVERALNKINSGTFGICEETGAEIPIEKLRILPTARTIFEFSFTDLYDRSNVIPLQRKNHLSLVEQK</sequence>
<gene>
    <name evidence="6" type="ORF">ACFSFW_04015</name>
</gene>
<evidence type="ECO:0000256" key="1">
    <source>
        <dbReference type="ARBA" id="ARBA00022723"/>
    </source>
</evidence>